<organism evidence="21 22">
    <name type="scientific">Turnera subulata</name>
    <dbReference type="NCBI Taxonomy" id="218843"/>
    <lineage>
        <taxon>Eukaryota</taxon>
        <taxon>Viridiplantae</taxon>
        <taxon>Streptophyta</taxon>
        <taxon>Embryophyta</taxon>
        <taxon>Tracheophyta</taxon>
        <taxon>Spermatophyta</taxon>
        <taxon>Magnoliopsida</taxon>
        <taxon>eudicotyledons</taxon>
        <taxon>Gunneridae</taxon>
        <taxon>Pentapetalae</taxon>
        <taxon>rosids</taxon>
        <taxon>fabids</taxon>
        <taxon>Malpighiales</taxon>
        <taxon>Passifloraceae</taxon>
        <taxon>Turnera</taxon>
    </lineage>
</organism>
<dbReference type="InterPro" id="IPR033905">
    <property type="entry name" value="Secretory_peroxidase"/>
</dbReference>
<feature type="binding site" evidence="16">
    <location>
        <position position="265"/>
    </location>
    <ligand>
        <name>Ca(2+)</name>
        <dbReference type="ChEBI" id="CHEBI:29108"/>
        <label>2</label>
    </ligand>
</feature>
<dbReference type="GO" id="GO:0140825">
    <property type="term" value="F:lactoperoxidase activity"/>
    <property type="evidence" value="ECO:0007669"/>
    <property type="project" value="UniProtKB-EC"/>
</dbReference>
<feature type="binding site" evidence="16">
    <location>
        <position position="90"/>
    </location>
    <ligand>
        <name>Ca(2+)</name>
        <dbReference type="ChEBI" id="CHEBI:29108"/>
        <label>1</label>
    </ligand>
</feature>
<feature type="binding site" evidence="16">
    <location>
        <position position="262"/>
    </location>
    <ligand>
        <name>Ca(2+)</name>
        <dbReference type="ChEBI" id="CHEBI:29108"/>
        <label>2</label>
    </ligand>
</feature>
<dbReference type="EC" id="1.11.1.7" evidence="4 19"/>
<comment type="caution">
    <text evidence="21">The sequence shown here is derived from an EMBL/GenBank/DDBJ whole genome shotgun (WGS) entry which is preliminary data.</text>
</comment>
<keyword evidence="19" id="KW-0732">Signal</keyword>
<feature type="active site" description="Proton acceptor" evidence="14">
    <location>
        <position position="82"/>
    </location>
</feature>
<comment type="catalytic activity">
    <reaction evidence="1 19">
        <text>2 a phenolic donor + H2O2 = 2 a phenolic radical donor + 2 H2O</text>
        <dbReference type="Rhea" id="RHEA:56136"/>
        <dbReference type="ChEBI" id="CHEBI:15377"/>
        <dbReference type="ChEBI" id="CHEBI:16240"/>
        <dbReference type="ChEBI" id="CHEBI:139520"/>
        <dbReference type="ChEBI" id="CHEBI:139521"/>
        <dbReference type="EC" id="1.11.1.7"/>
    </reaction>
</comment>
<dbReference type="GO" id="GO:0046872">
    <property type="term" value="F:metal ion binding"/>
    <property type="evidence" value="ECO:0007669"/>
    <property type="project" value="UniProtKB-UniRule"/>
</dbReference>
<dbReference type="OrthoDB" id="2113341at2759"/>
<reference evidence="21" key="1">
    <citation type="submission" date="2022-02" db="EMBL/GenBank/DDBJ databases">
        <authorList>
            <person name="Henning P.M."/>
            <person name="McCubbin A.G."/>
            <person name="Shore J.S."/>
        </authorList>
    </citation>
    <scope>NUCLEOTIDE SEQUENCE</scope>
    <source>
        <strain evidence="21">F60SS</strain>
        <tissue evidence="21">Leaves</tissue>
    </source>
</reference>
<evidence type="ECO:0000313" key="21">
    <source>
        <dbReference type="EMBL" id="KAJ4830093.1"/>
    </source>
</evidence>
<dbReference type="AlphaFoldDB" id="A0A9Q0FEN7"/>
<keyword evidence="8 16" id="KW-0106">Calcium</keyword>
<dbReference type="GO" id="GO:0020037">
    <property type="term" value="F:heme binding"/>
    <property type="evidence" value="ECO:0007669"/>
    <property type="project" value="UniProtKB-UniRule"/>
</dbReference>
<dbReference type="Pfam" id="PF00141">
    <property type="entry name" value="peroxidase"/>
    <property type="match status" value="1"/>
</dbReference>
<feature type="binding site" evidence="16">
    <location>
        <position position="83"/>
    </location>
    <ligand>
        <name>Ca(2+)</name>
        <dbReference type="ChEBI" id="CHEBI:29108"/>
        <label>1</label>
    </ligand>
</feature>
<dbReference type="InterPro" id="IPR019793">
    <property type="entry name" value="Peroxidases_heam-ligand_BS"/>
</dbReference>
<dbReference type="InterPro" id="IPR000823">
    <property type="entry name" value="Peroxidase_pln"/>
</dbReference>
<feature type="binding site" evidence="15">
    <location>
        <position position="179"/>
    </location>
    <ligand>
        <name>substrate</name>
    </ligand>
</feature>
<evidence type="ECO:0000256" key="17">
    <source>
        <dbReference type="PIRSR" id="PIRSR600823-4"/>
    </source>
</evidence>
<keyword evidence="11 18" id="KW-1015">Disulfide bond</keyword>
<feature type="disulfide bond" evidence="18">
    <location>
        <begin position="137"/>
        <end position="338"/>
    </location>
</feature>
<comment type="subcellular location">
    <subcellularLocation>
        <location evidence="19">Secreted</location>
    </subcellularLocation>
</comment>
<reference evidence="21" key="2">
    <citation type="journal article" date="2023" name="Plants (Basel)">
        <title>Annotation of the Turnera subulata (Passifloraceae) Draft Genome Reveals the S-Locus Evolved after the Divergence of Turneroideae from Passifloroideae in a Stepwise Manner.</title>
        <authorList>
            <person name="Henning P.M."/>
            <person name="Roalson E.H."/>
            <person name="Mir W."/>
            <person name="McCubbin A.G."/>
            <person name="Shore J.S."/>
        </authorList>
    </citation>
    <scope>NUCLEOTIDE SEQUENCE</scope>
    <source>
        <strain evidence="21">F60SS</strain>
    </source>
</reference>
<dbReference type="InterPro" id="IPR002016">
    <property type="entry name" value="Haem_peroxidase"/>
</dbReference>
<dbReference type="CDD" id="cd00693">
    <property type="entry name" value="secretory_peroxidase"/>
    <property type="match status" value="1"/>
</dbReference>
<evidence type="ECO:0000256" key="5">
    <source>
        <dbReference type="ARBA" id="ARBA00022559"/>
    </source>
</evidence>
<evidence type="ECO:0000256" key="12">
    <source>
        <dbReference type="ARBA" id="ARBA00023180"/>
    </source>
</evidence>
<evidence type="ECO:0000256" key="2">
    <source>
        <dbReference type="ARBA" id="ARBA00002322"/>
    </source>
</evidence>
<feature type="binding site" description="axial binding residue" evidence="16">
    <location>
        <position position="209"/>
    </location>
    <ligand>
        <name>heme b</name>
        <dbReference type="ChEBI" id="CHEBI:60344"/>
    </ligand>
    <ligandPart>
        <name>Fe</name>
        <dbReference type="ChEBI" id="CHEBI:18248"/>
    </ligandPart>
</feature>
<keyword evidence="7 16" id="KW-0479">Metal-binding</keyword>
<dbReference type="PRINTS" id="PR00458">
    <property type="entry name" value="PEROXIDASE"/>
</dbReference>
<feature type="disulfide bond" evidence="18">
    <location>
        <begin position="84"/>
        <end position="89"/>
    </location>
</feature>
<evidence type="ECO:0000256" key="3">
    <source>
        <dbReference type="ARBA" id="ARBA00006873"/>
    </source>
</evidence>
<feature type="binding site" evidence="16">
    <location>
        <position position="104"/>
    </location>
    <ligand>
        <name>Ca(2+)</name>
        <dbReference type="ChEBI" id="CHEBI:29108"/>
        <label>1</label>
    </ligand>
</feature>
<comment type="cofactor">
    <cofactor evidence="16 19">
        <name>Ca(2+)</name>
        <dbReference type="ChEBI" id="CHEBI:29108"/>
    </cofactor>
    <text evidence="16 19">Binds 2 calcium ions per subunit.</text>
</comment>
<evidence type="ECO:0000256" key="11">
    <source>
        <dbReference type="ARBA" id="ARBA00023157"/>
    </source>
</evidence>
<evidence type="ECO:0000256" key="13">
    <source>
        <dbReference type="ARBA" id="ARBA00023324"/>
    </source>
</evidence>
<dbReference type="EMBL" id="JAKUCV010005728">
    <property type="protein sequence ID" value="KAJ4830093.1"/>
    <property type="molecule type" value="Genomic_DNA"/>
</dbReference>
<evidence type="ECO:0000256" key="14">
    <source>
        <dbReference type="PIRSR" id="PIRSR600823-1"/>
    </source>
</evidence>
<feature type="binding site" evidence="16">
    <location>
        <position position="92"/>
    </location>
    <ligand>
        <name>Ca(2+)</name>
        <dbReference type="ChEBI" id="CHEBI:29108"/>
        <label>1</label>
    </ligand>
</feature>
<comment type="similarity">
    <text evidence="3">Belongs to the peroxidase family. Ascorbate peroxidase subfamily.</text>
</comment>
<evidence type="ECO:0000256" key="9">
    <source>
        <dbReference type="ARBA" id="ARBA00023002"/>
    </source>
</evidence>
<evidence type="ECO:0000256" key="15">
    <source>
        <dbReference type="PIRSR" id="PIRSR600823-2"/>
    </source>
</evidence>
<dbReference type="PROSITE" id="PS00436">
    <property type="entry name" value="PEROXIDASE_2"/>
    <property type="match status" value="1"/>
</dbReference>
<keyword evidence="5 19" id="KW-0575">Peroxidase</keyword>
<keyword evidence="19" id="KW-0964">Secreted</keyword>
<keyword evidence="9 19" id="KW-0560">Oxidoreductase</keyword>
<comment type="similarity">
    <text evidence="19">Belongs to the peroxidase family. Classical plant (class III) peroxidase subfamily.</text>
</comment>
<comment type="function">
    <text evidence="2">Removal of H(2)O(2), oxidation of toxic reductants, biosynthesis and degradation of lignin, suberization, auxin catabolism, response to environmental stresses such as wounding, pathogen attack and oxidative stress. These functions might be dependent on each isozyme/isoform in each plant tissue.</text>
</comment>
<dbReference type="FunFam" id="1.10.520.10:FF:000001">
    <property type="entry name" value="Peroxidase"/>
    <property type="match status" value="1"/>
</dbReference>
<keyword evidence="13 19" id="KW-0376">Hydrogen peroxide</keyword>
<dbReference type="SUPFAM" id="SSF48113">
    <property type="entry name" value="Heme-dependent peroxidases"/>
    <property type="match status" value="1"/>
</dbReference>
<feature type="disulfide bond" evidence="18">
    <location>
        <begin position="51"/>
        <end position="131"/>
    </location>
</feature>
<dbReference type="Proteomes" id="UP001141552">
    <property type="component" value="Unassembled WGS sequence"/>
</dbReference>
<evidence type="ECO:0000256" key="6">
    <source>
        <dbReference type="ARBA" id="ARBA00022617"/>
    </source>
</evidence>
<keyword evidence="22" id="KW-1185">Reference proteome</keyword>
<feature type="binding site" evidence="16">
    <location>
        <position position="210"/>
    </location>
    <ligand>
        <name>Ca(2+)</name>
        <dbReference type="ChEBI" id="CHEBI:29108"/>
        <label>2</label>
    </ligand>
</feature>
<feature type="binding site" evidence="16">
    <location>
        <position position="88"/>
    </location>
    <ligand>
        <name>Ca(2+)</name>
        <dbReference type="ChEBI" id="CHEBI:29108"/>
        <label>1</label>
    </ligand>
</feature>
<dbReference type="FunFam" id="1.10.420.10:FF:000001">
    <property type="entry name" value="Peroxidase"/>
    <property type="match status" value="1"/>
</dbReference>
<protein>
    <recommendedName>
        <fullName evidence="4 19">Peroxidase</fullName>
        <ecNumber evidence="4 19">1.11.1.7</ecNumber>
    </recommendedName>
</protein>
<evidence type="ECO:0000259" key="20">
    <source>
        <dbReference type="PROSITE" id="PS50873"/>
    </source>
</evidence>
<comment type="cofactor">
    <cofactor evidence="16 19">
        <name>heme b</name>
        <dbReference type="ChEBI" id="CHEBI:60344"/>
    </cofactor>
    <text evidence="16 19">Binds 1 heme b (iron(II)-protoporphyrin IX) group per subunit.</text>
</comment>
<feature type="disulfide bond" evidence="18">
    <location>
        <begin position="216"/>
        <end position="248"/>
    </location>
</feature>
<evidence type="ECO:0000256" key="18">
    <source>
        <dbReference type="PIRSR" id="PIRSR600823-5"/>
    </source>
</evidence>
<dbReference type="PRINTS" id="PR00461">
    <property type="entry name" value="PLPEROXIDASE"/>
</dbReference>
<proteinExistence type="inferred from homology"/>
<dbReference type="PANTHER" id="PTHR31388">
    <property type="entry name" value="PEROXIDASE 72-RELATED"/>
    <property type="match status" value="1"/>
</dbReference>
<dbReference type="PANTHER" id="PTHR31388:SF34">
    <property type="entry name" value="PEROXIDASE 10"/>
    <property type="match status" value="1"/>
</dbReference>
<feature type="binding site" evidence="16">
    <location>
        <position position="270"/>
    </location>
    <ligand>
        <name>Ca(2+)</name>
        <dbReference type="ChEBI" id="CHEBI:29108"/>
        <label>2</label>
    </ligand>
</feature>
<evidence type="ECO:0000256" key="16">
    <source>
        <dbReference type="PIRSR" id="PIRSR600823-3"/>
    </source>
</evidence>
<keyword evidence="6 19" id="KW-0349">Heme</keyword>
<evidence type="ECO:0000256" key="4">
    <source>
        <dbReference type="ARBA" id="ARBA00012313"/>
    </source>
</evidence>
<dbReference type="Gene3D" id="1.10.420.10">
    <property type="entry name" value="Peroxidase, domain 2"/>
    <property type="match status" value="1"/>
</dbReference>
<dbReference type="PROSITE" id="PS50873">
    <property type="entry name" value="PEROXIDASE_4"/>
    <property type="match status" value="1"/>
</dbReference>
<dbReference type="InterPro" id="IPR019794">
    <property type="entry name" value="Peroxidases_AS"/>
</dbReference>
<dbReference type="PROSITE" id="PS00435">
    <property type="entry name" value="PEROXIDASE_1"/>
    <property type="match status" value="1"/>
</dbReference>
<feature type="chain" id="PRO_5040536613" description="Peroxidase" evidence="19">
    <location>
        <begin position="26"/>
        <end position="342"/>
    </location>
</feature>
<keyword evidence="10 16" id="KW-0408">Iron</keyword>
<feature type="site" description="Transition state stabilizer" evidence="17">
    <location>
        <position position="78"/>
    </location>
</feature>
<feature type="binding site" evidence="16">
    <location>
        <position position="86"/>
    </location>
    <ligand>
        <name>Ca(2+)</name>
        <dbReference type="ChEBI" id="CHEBI:29108"/>
        <label>1</label>
    </ligand>
</feature>
<sequence length="342" mass="36917">MAPTLFTYSSIPFFLIFTLLPSVTPMPYRPNPGPAGPIDCSYGYNFYDRSCPRLQMIVRYGVWAAYRNDTRIAASLLRMHFHDCFVNGCDASILLDDTLDFKGEKNALPNRNSVRGFNVIDNIKADVERACPSTVSCADILALAARESVVLSGGPSWAVPLGRRDSLTASDQAANEQLPSPFEPLENITAKFASKGLDARDVVVLSGAHTIGFAQCFTFKRRLFDFKGSGKPDPTLDASAATSLQGTCPNKDSSNSNLAPLDSTTINQFDNAFYTNLVNNTGLLESDQALMGDPNTAAMVASYSANPYLFSRDFAASMVKLGNVGVLTGNNGQIRNKCGAVN</sequence>
<evidence type="ECO:0000256" key="10">
    <source>
        <dbReference type="ARBA" id="ARBA00023004"/>
    </source>
</evidence>
<keyword evidence="12" id="KW-0325">Glycoprotein</keyword>
<dbReference type="InterPro" id="IPR010255">
    <property type="entry name" value="Haem_peroxidase_sf"/>
</dbReference>
<gene>
    <name evidence="21" type="primary">PER10_1</name>
    <name evidence="21" type="ORF">Tsubulata_017775</name>
</gene>
<dbReference type="GO" id="GO:0042744">
    <property type="term" value="P:hydrogen peroxide catabolic process"/>
    <property type="evidence" value="ECO:0007669"/>
    <property type="project" value="UniProtKB-KW"/>
</dbReference>
<dbReference type="GO" id="GO:0006979">
    <property type="term" value="P:response to oxidative stress"/>
    <property type="evidence" value="ECO:0007669"/>
    <property type="project" value="UniProtKB-UniRule"/>
</dbReference>
<feature type="signal peptide" evidence="19">
    <location>
        <begin position="1"/>
        <end position="25"/>
    </location>
</feature>
<name>A0A9Q0FEN7_9ROSI</name>
<evidence type="ECO:0000256" key="8">
    <source>
        <dbReference type="ARBA" id="ARBA00022837"/>
    </source>
</evidence>
<accession>A0A9Q0FEN7</accession>
<evidence type="ECO:0000256" key="19">
    <source>
        <dbReference type="RuleBase" id="RU362060"/>
    </source>
</evidence>
<dbReference type="Gene3D" id="1.10.520.10">
    <property type="match status" value="1"/>
</dbReference>
<dbReference type="GO" id="GO:0005576">
    <property type="term" value="C:extracellular region"/>
    <property type="evidence" value="ECO:0007669"/>
    <property type="project" value="UniProtKB-SubCell"/>
</dbReference>
<evidence type="ECO:0000313" key="22">
    <source>
        <dbReference type="Proteomes" id="UP001141552"/>
    </source>
</evidence>
<feature type="domain" description="Plant heme peroxidase family profile" evidence="20">
    <location>
        <begin position="41"/>
        <end position="342"/>
    </location>
</feature>
<evidence type="ECO:0000256" key="1">
    <source>
        <dbReference type="ARBA" id="ARBA00000189"/>
    </source>
</evidence>
<evidence type="ECO:0000256" key="7">
    <source>
        <dbReference type="ARBA" id="ARBA00022723"/>
    </source>
</evidence>